<comment type="pathway">
    <text evidence="3 13 14">Glycan degradation; xylan degradation.</text>
</comment>
<dbReference type="EMBL" id="CAOQHR010000007">
    <property type="protein sequence ID" value="CAI6337937.1"/>
    <property type="molecule type" value="Genomic_DNA"/>
</dbReference>
<evidence type="ECO:0000256" key="12">
    <source>
        <dbReference type="ARBA" id="ARBA00023326"/>
    </source>
</evidence>
<dbReference type="InterPro" id="IPR001137">
    <property type="entry name" value="Glyco_hydro_11"/>
</dbReference>
<evidence type="ECO:0000256" key="3">
    <source>
        <dbReference type="ARBA" id="ARBA00004851"/>
    </source>
</evidence>
<dbReference type="PANTHER" id="PTHR46828:SF2">
    <property type="entry name" value="ENDO-1,4-BETA-XYLANASE A-RELATED"/>
    <property type="match status" value="1"/>
</dbReference>
<feature type="active site" description="Nucleophile" evidence="13">
    <location>
        <position position="254"/>
    </location>
</feature>
<evidence type="ECO:0000313" key="19">
    <source>
        <dbReference type="Proteomes" id="UP001152607"/>
    </source>
</evidence>
<comment type="similarity">
    <text evidence="4 13 14">Belongs to the glycosyl hydrolase 11 (cellulase G) family.</text>
</comment>
<evidence type="ECO:0000256" key="8">
    <source>
        <dbReference type="ARBA" id="ARBA00022729"/>
    </source>
</evidence>
<evidence type="ECO:0000256" key="1">
    <source>
        <dbReference type="ARBA" id="ARBA00000681"/>
    </source>
</evidence>
<dbReference type="InterPro" id="IPR033123">
    <property type="entry name" value="GH11_dom"/>
</dbReference>
<feature type="compositionally biased region" description="Gly residues" evidence="15">
    <location>
        <begin position="37"/>
        <end position="118"/>
    </location>
</feature>
<keyword evidence="19" id="KW-1185">Reference proteome</keyword>
<comment type="caution">
    <text evidence="18">The sequence shown here is derived from an EMBL/GenBank/DDBJ whole genome shotgun (WGS) entry which is preliminary data.</text>
</comment>
<dbReference type="GO" id="GO:0031176">
    <property type="term" value="F:endo-1,4-beta-xylanase activity"/>
    <property type="evidence" value="ECO:0007669"/>
    <property type="project" value="UniProtKB-UniRule"/>
</dbReference>
<feature type="compositionally biased region" description="Low complexity" evidence="15">
    <location>
        <begin position="119"/>
        <end position="165"/>
    </location>
</feature>
<evidence type="ECO:0000256" key="5">
    <source>
        <dbReference type="ARBA" id="ARBA00012590"/>
    </source>
</evidence>
<organism evidence="18 19">
    <name type="scientific">Periconia digitata</name>
    <dbReference type="NCBI Taxonomy" id="1303443"/>
    <lineage>
        <taxon>Eukaryota</taxon>
        <taxon>Fungi</taxon>
        <taxon>Dikarya</taxon>
        <taxon>Ascomycota</taxon>
        <taxon>Pezizomycotina</taxon>
        <taxon>Dothideomycetes</taxon>
        <taxon>Pleosporomycetidae</taxon>
        <taxon>Pleosporales</taxon>
        <taxon>Massarineae</taxon>
        <taxon>Periconiaceae</taxon>
        <taxon>Periconia</taxon>
    </lineage>
</organism>
<keyword evidence="7 13" id="KW-0858">Xylan degradation</keyword>
<dbReference type="InterPro" id="IPR018208">
    <property type="entry name" value="GH11_AS_1"/>
</dbReference>
<evidence type="ECO:0000313" key="18">
    <source>
        <dbReference type="EMBL" id="CAI6337937.1"/>
    </source>
</evidence>
<dbReference type="Gene3D" id="2.60.120.180">
    <property type="match status" value="1"/>
</dbReference>
<dbReference type="GO" id="GO:0005576">
    <property type="term" value="C:extracellular region"/>
    <property type="evidence" value="ECO:0007669"/>
    <property type="project" value="UniProtKB-SubCell"/>
</dbReference>
<evidence type="ECO:0000256" key="6">
    <source>
        <dbReference type="ARBA" id="ARBA00022525"/>
    </source>
</evidence>
<feature type="chain" id="PRO_5040954358" description="Endo-1,4-beta-xylanase" evidence="16">
    <location>
        <begin position="19"/>
        <end position="360"/>
    </location>
</feature>
<dbReference type="InterPro" id="IPR013319">
    <property type="entry name" value="GH11/12"/>
</dbReference>
<sequence length="360" mass="35601">MKFSTALIGLVAATNILAAPVAEPAEVMVIDRRQWGGQPGGGQQGGGQQGGGQQGGGQQGGGQQGGGQQGGGQQGGGQQGGGQQGGGQQGGGQQGGGQQGGGQQGGGQQNGQPGGGQQNGQPTTGQPTTGQPATGQPSGQPTTGQPATGQPSGQPTTGAPTTGAPATGGGGNSTSGGGGSLDYKQNYNGEAGAFEGDLSTGKFSTKWNGNTDVVVGLGWKTGSARTINFEGEYSAQGSGSYLAVYGWINSPQAEFYIVESFGSFDPCSGDQAKKIGTLDADGGSYTMCTSERVNQPSITGTSTFTQYWSVRSDQRTSGSVDTGAHFEAWAKSGFGNTDFNYMVMAVEAFSGSGSASITVS</sequence>
<feature type="region of interest" description="Disordered" evidence="15">
    <location>
        <begin position="34"/>
        <end position="183"/>
    </location>
</feature>
<keyword evidence="9 13" id="KW-0378">Hydrolase</keyword>
<dbReference type="Proteomes" id="UP001152607">
    <property type="component" value="Unassembled WGS sequence"/>
</dbReference>
<dbReference type="SUPFAM" id="SSF49899">
    <property type="entry name" value="Concanavalin A-like lectins/glucanases"/>
    <property type="match status" value="1"/>
</dbReference>
<evidence type="ECO:0000259" key="17">
    <source>
        <dbReference type="PROSITE" id="PS51761"/>
    </source>
</evidence>
<evidence type="ECO:0000256" key="10">
    <source>
        <dbReference type="ARBA" id="ARBA00023277"/>
    </source>
</evidence>
<keyword evidence="11 13" id="KW-0326">Glycosidase</keyword>
<dbReference type="AlphaFoldDB" id="A0A9W4UNK0"/>
<dbReference type="PROSITE" id="PS00776">
    <property type="entry name" value="GH11_1"/>
    <property type="match status" value="1"/>
</dbReference>
<evidence type="ECO:0000256" key="2">
    <source>
        <dbReference type="ARBA" id="ARBA00004613"/>
    </source>
</evidence>
<dbReference type="OrthoDB" id="2115822at2759"/>
<keyword evidence="10 13" id="KW-0119">Carbohydrate metabolism</keyword>
<comment type="subcellular location">
    <subcellularLocation>
        <location evidence="2">Secreted</location>
    </subcellularLocation>
</comment>
<evidence type="ECO:0000256" key="13">
    <source>
        <dbReference type="PROSITE-ProRule" id="PRU01097"/>
    </source>
</evidence>
<keyword evidence="8 16" id="KW-0732">Signal</keyword>
<dbReference type="FunFam" id="2.60.120.180:FF:000002">
    <property type="entry name" value="Endo-1,4-beta-xylanase A"/>
    <property type="match status" value="1"/>
</dbReference>
<name>A0A9W4UNK0_9PLEO</name>
<evidence type="ECO:0000256" key="4">
    <source>
        <dbReference type="ARBA" id="ARBA00007792"/>
    </source>
</evidence>
<dbReference type="PANTHER" id="PTHR46828">
    <property type="entry name" value="ENDO-1,4-BETA-XYLANASE A-RELATED"/>
    <property type="match status" value="1"/>
</dbReference>
<dbReference type="InterPro" id="IPR013320">
    <property type="entry name" value="ConA-like_dom_sf"/>
</dbReference>
<gene>
    <name evidence="18" type="ORF">PDIGIT_LOCUS11056</name>
</gene>
<dbReference type="GO" id="GO:0045493">
    <property type="term" value="P:xylan catabolic process"/>
    <property type="evidence" value="ECO:0007669"/>
    <property type="project" value="UniProtKB-UniRule"/>
</dbReference>
<keyword evidence="6" id="KW-0964">Secreted</keyword>
<evidence type="ECO:0000256" key="15">
    <source>
        <dbReference type="SAM" id="MobiDB-lite"/>
    </source>
</evidence>
<dbReference type="EC" id="3.2.1.8" evidence="5 13"/>
<reference evidence="18" key="1">
    <citation type="submission" date="2023-01" db="EMBL/GenBank/DDBJ databases">
        <authorList>
            <person name="Van Ghelder C."/>
            <person name="Rancurel C."/>
        </authorList>
    </citation>
    <scope>NUCLEOTIDE SEQUENCE</scope>
    <source>
        <strain evidence="18">CNCM I-4278</strain>
    </source>
</reference>
<dbReference type="Pfam" id="PF00457">
    <property type="entry name" value="Glyco_hydro_11"/>
    <property type="match status" value="1"/>
</dbReference>
<dbReference type="PROSITE" id="PS51761">
    <property type="entry name" value="GH11_3"/>
    <property type="match status" value="1"/>
</dbReference>
<feature type="active site" description="Proton donor" evidence="13">
    <location>
        <position position="347"/>
    </location>
</feature>
<comment type="catalytic activity">
    <reaction evidence="1 13 14">
        <text>Endohydrolysis of (1-&gt;4)-beta-D-xylosidic linkages in xylans.</text>
        <dbReference type="EC" id="3.2.1.8"/>
    </reaction>
</comment>
<evidence type="ECO:0000256" key="11">
    <source>
        <dbReference type="ARBA" id="ARBA00023295"/>
    </source>
</evidence>
<evidence type="ECO:0000256" key="16">
    <source>
        <dbReference type="SAM" id="SignalP"/>
    </source>
</evidence>
<keyword evidence="12 13" id="KW-0624">Polysaccharide degradation</keyword>
<protein>
    <recommendedName>
        <fullName evidence="5 13">Endo-1,4-beta-xylanase</fullName>
        <ecNumber evidence="5 13">3.2.1.8</ecNumber>
    </recommendedName>
</protein>
<evidence type="ECO:0000256" key="7">
    <source>
        <dbReference type="ARBA" id="ARBA00022651"/>
    </source>
</evidence>
<accession>A0A9W4UNK0</accession>
<feature type="compositionally biased region" description="Gly residues" evidence="15">
    <location>
        <begin position="166"/>
        <end position="180"/>
    </location>
</feature>
<evidence type="ECO:0000256" key="9">
    <source>
        <dbReference type="ARBA" id="ARBA00022801"/>
    </source>
</evidence>
<proteinExistence type="inferred from homology"/>
<feature type="signal peptide" evidence="16">
    <location>
        <begin position="1"/>
        <end position="18"/>
    </location>
</feature>
<dbReference type="PRINTS" id="PR00911">
    <property type="entry name" value="GLHYDRLASE11"/>
</dbReference>
<evidence type="ECO:0000256" key="14">
    <source>
        <dbReference type="RuleBase" id="RU362015"/>
    </source>
</evidence>
<feature type="domain" description="GH11" evidence="17">
    <location>
        <begin position="166"/>
        <end position="360"/>
    </location>
</feature>